<keyword evidence="2" id="KW-0460">Magnesium</keyword>
<dbReference type="Pfam" id="PF13500">
    <property type="entry name" value="AAA_26"/>
    <property type="match status" value="1"/>
</dbReference>
<proteinExistence type="inferred from homology"/>
<keyword evidence="2" id="KW-0547">Nucleotide-binding</keyword>
<comment type="subunit">
    <text evidence="2">Homodimer.</text>
</comment>
<dbReference type="CDD" id="cd03109">
    <property type="entry name" value="DTBS"/>
    <property type="match status" value="1"/>
</dbReference>
<comment type="cofactor">
    <cofactor evidence="2">
        <name>Mg(2+)</name>
        <dbReference type="ChEBI" id="CHEBI:18420"/>
    </cofactor>
</comment>
<evidence type="ECO:0000313" key="4">
    <source>
        <dbReference type="Proteomes" id="UP001429601"/>
    </source>
</evidence>
<comment type="catalytic activity">
    <reaction evidence="2">
        <text>(7R,8S)-7,8-diammoniononanoate + CO2 + ATP = (4R,5S)-dethiobiotin + ADP + phosphate + 3 H(+)</text>
        <dbReference type="Rhea" id="RHEA:15805"/>
        <dbReference type="ChEBI" id="CHEBI:15378"/>
        <dbReference type="ChEBI" id="CHEBI:16526"/>
        <dbReference type="ChEBI" id="CHEBI:30616"/>
        <dbReference type="ChEBI" id="CHEBI:43474"/>
        <dbReference type="ChEBI" id="CHEBI:149469"/>
        <dbReference type="ChEBI" id="CHEBI:149473"/>
        <dbReference type="ChEBI" id="CHEBI:456216"/>
        <dbReference type="EC" id="6.3.3.3"/>
    </reaction>
</comment>
<keyword evidence="4" id="KW-1185">Reference proteome</keyword>
<feature type="binding site" evidence="2">
    <location>
        <position position="17"/>
    </location>
    <ligand>
        <name>Mg(2+)</name>
        <dbReference type="ChEBI" id="CHEBI:18420"/>
    </ligand>
</feature>
<comment type="pathway">
    <text evidence="2">Cofactor biosynthesis; biotin biosynthesis; biotin from 7,8-diaminononanoate: step 1/2.</text>
</comment>
<dbReference type="PIRSF" id="PIRSF006755">
    <property type="entry name" value="DTB_synth"/>
    <property type="match status" value="1"/>
</dbReference>
<dbReference type="InterPro" id="IPR004472">
    <property type="entry name" value="DTB_synth_BioD"/>
</dbReference>
<organism evidence="3 4">
    <name type="scientific">Luteibacter jiangsuensis</name>
    <dbReference type="NCBI Taxonomy" id="637577"/>
    <lineage>
        <taxon>Bacteria</taxon>
        <taxon>Pseudomonadati</taxon>
        <taxon>Pseudomonadota</taxon>
        <taxon>Gammaproteobacteria</taxon>
        <taxon>Lysobacterales</taxon>
        <taxon>Rhodanobacteraceae</taxon>
        <taxon>Luteibacter</taxon>
    </lineage>
</organism>
<keyword evidence="2" id="KW-0067">ATP-binding</keyword>
<dbReference type="Proteomes" id="UP001429601">
    <property type="component" value="Unassembled WGS sequence"/>
</dbReference>
<feature type="binding site" evidence="2">
    <location>
        <position position="42"/>
    </location>
    <ligand>
        <name>substrate</name>
    </ligand>
</feature>
<sequence>MPRHLFVAGTDTGIGKTHGAQALVHAFRLAGERVAGMKPVASGSARAGGGGLRNQDALDLQAASLPPPDYALVNPIALEEAVAPHLAAARSGVRIAWPPLDAAFQALTHDYERVVVEGVGGWMVPLGDGMSMEDMPRRWDLDVVLVVGIRLGCISHARLTARAIEADGCRLAGWIANVLEPTMPLLEENIATLRECLPAPCLGVLPYRVAPASAAVLLDVASLA</sequence>
<dbReference type="Gene3D" id="3.40.50.300">
    <property type="entry name" value="P-loop containing nucleotide triphosphate hydrolases"/>
    <property type="match status" value="1"/>
</dbReference>
<feature type="binding site" evidence="2">
    <location>
        <position position="56"/>
    </location>
    <ligand>
        <name>ATP</name>
        <dbReference type="ChEBI" id="CHEBI:30616"/>
    </ligand>
</feature>
<comment type="function">
    <text evidence="2">Catalyzes a mechanistically unusual reaction, the ATP-dependent insertion of CO2 between the N7 and N8 nitrogen atoms of 7,8-diaminopelargonic acid (DAPA, also called 7,8-diammoniononanoate) to form a ureido ring.</text>
</comment>
<protein>
    <recommendedName>
        <fullName evidence="2">ATP-dependent dethiobiotin synthetase BioD</fullName>
        <ecNumber evidence="2">6.3.3.3</ecNumber>
    </recommendedName>
    <alternativeName>
        <fullName evidence="2">DTB synthetase</fullName>
        <shortName evidence="2">DTBS</shortName>
    </alternativeName>
    <alternativeName>
        <fullName evidence="2">Dethiobiotin synthase</fullName>
    </alternativeName>
</protein>
<feature type="binding site" evidence="2">
    <location>
        <position position="117"/>
    </location>
    <ligand>
        <name>Mg(2+)</name>
        <dbReference type="ChEBI" id="CHEBI:18420"/>
    </ligand>
</feature>
<comment type="similarity">
    <text evidence="2">Belongs to the dethiobiotin synthetase family.</text>
</comment>
<keyword evidence="2 3" id="KW-0436">Ligase</keyword>
<dbReference type="SUPFAM" id="SSF52540">
    <property type="entry name" value="P-loop containing nucleoside triphosphate hydrolases"/>
    <property type="match status" value="1"/>
</dbReference>
<accession>A0ABX0Q5L1</accession>
<dbReference type="HAMAP" id="MF_00336">
    <property type="entry name" value="BioD"/>
    <property type="match status" value="1"/>
</dbReference>
<gene>
    <name evidence="2 3" type="primary">bioD</name>
    <name evidence="3" type="ORF">HBF26_09025</name>
</gene>
<comment type="subcellular location">
    <subcellularLocation>
        <location evidence="2">Cytoplasm</location>
    </subcellularLocation>
</comment>
<name>A0ABX0Q5L1_9GAMM</name>
<feature type="binding site" evidence="2">
    <location>
        <position position="56"/>
    </location>
    <ligand>
        <name>Mg(2+)</name>
        <dbReference type="ChEBI" id="CHEBI:18420"/>
    </ligand>
</feature>
<feature type="active site" evidence="2">
    <location>
        <position position="38"/>
    </location>
</feature>
<evidence type="ECO:0000256" key="1">
    <source>
        <dbReference type="ARBA" id="ARBA00022756"/>
    </source>
</evidence>
<evidence type="ECO:0000313" key="3">
    <source>
        <dbReference type="EMBL" id="NID05026.1"/>
    </source>
</evidence>
<comment type="caution">
    <text evidence="3">The sequence shown here is derived from an EMBL/GenBank/DDBJ whole genome shotgun (WGS) entry which is preliminary data.</text>
</comment>
<comment type="caution">
    <text evidence="2">Lacks conserved residue(s) required for the propagation of feature annotation.</text>
</comment>
<dbReference type="EC" id="6.3.3.3" evidence="2"/>
<dbReference type="InterPro" id="IPR027417">
    <property type="entry name" value="P-loop_NTPase"/>
</dbReference>
<dbReference type="EMBL" id="JAAQQR010000003">
    <property type="protein sequence ID" value="NID05026.1"/>
    <property type="molecule type" value="Genomic_DNA"/>
</dbReference>
<dbReference type="PANTHER" id="PTHR43210:SF5">
    <property type="entry name" value="DETHIOBIOTIN SYNTHETASE"/>
    <property type="match status" value="1"/>
</dbReference>
<evidence type="ECO:0000256" key="2">
    <source>
        <dbReference type="HAMAP-Rule" id="MF_00336"/>
    </source>
</evidence>
<dbReference type="GO" id="GO:0004141">
    <property type="term" value="F:dethiobiotin synthase activity"/>
    <property type="evidence" value="ECO:0007669"/>
    <property type="project" value="UniProtKB-EC"/>
</dbReference>
<feature type="binding site" evidence="2">
    <location>
        <begin position="117"/>
        <end position="120"/>
    </location>
    <ligand>
        <name>ATP</name>
        <dbReference type="ChEBI" id="CHEBI:30616"/>
    </ligand>
</feature>
<keyword evidence="1 2" id="KW-0093">Biotin biosynthesis</keyword>
<dbReference type="RefSeq" id="WP_167125179.1">
    <property type="nucleotide sequence ID" value="NZ_JAAQQR010000003.1"/>
</dbReference>
<feature type="binding site" evidence="2">
    <location>
        <begin position="13"/>
        <end position="18"/>
    </location>
    <ligand>
        <name>ATP</name>
        <dbReference type="ChEBI" id="CHEBI:30616"/>
    </ligand>
</feature>
<reference evidence="3 4" key="1">
    <citation type="journal article" date="2011" name="Curr. Microbiol.">
        <title>Luteibacter jiangsuensis sp. nov.: a methamidophos-degrading bacterium isolated from a methamidophos-manufacturing factory.</title>
        <authorList>
            <person name="Wang L."/>
            <person name="Wang G.L."/>
            <person name="Li S.P."/>
            <person name="Jiang J.D."/>
        </authorList>
    </citation>
    <scope>NUCLEOTIDE SEQUENCE [LARGE SCALE GENOMIC DNA]</scope>
    <source>
        <strain evidence="3 4">CGMCC 1.10133</strain>
    </source>
</reference>
<keyword evidence="2" id="KW-0963">Cytoplasm</keyword>
<dbReference type="NCBIfam" id="TIGR00347">
    <property type="entry name" value="bioD"/>
    <property type="match status" value="1"/>
</dbReference>
<dbReference type="PANTHER" id="PTHR43210">
    <property type="entry name" value="DETHIOBIOTIN SYNTHETASE"/>
    <property type="match status" value="1"/>
</dbReference>
<keyword evidence="2" id="KW-0479">Metal-binding</keyword>